<gene>
    <name evidence="2" type="ORF">CLV67_11913</name>
</gene>
<dbReference type="PROSITE" id="PS50995">
    <property type="entry name" value="HTH_MARR_2"/>
    <property type="match status" value="1"/>
</dbReference>
<keyword evidence="3" id="KW-1185">Reference proteome</keyword>
<comment type="caution">
    <text evidence="2">The sequence shown here is derived from an EMBL/GenBank/DDBJ whole genome shotgun (WGS) entry which is preliminary data.</text>
</comment>
<keyword evidence="2" id="KW-0238">DNA-binding</keyword>
<proteinExistence type="predicted"/>
<dbReference type="InterPro" id="IPR000835">
    <property type="entry name" value="HTH_MarR-typ"/>
</dbReference>
<dbReference type="RefSeq" id="WP_170154128.1">
    <property type="nucleotide sequence ID" value="NZ_BOMO01000122.1"/>
</dbReference>
<organism evidence="2 3">
    <name type="scientific">Actinoplanes italicus</name>
    <dbReference type="NCBI Taxonomy" id="113567"/>
    <lineage>
        <taxon>Bacteria</taxon>
        <taxon>Bacillati</taxon>
        <taxon>Actinomycetota</taxon>
        <taxon>Actinomycetes</taxon>
        <taxon>Micromonosporales</taxon>
        <taxon>Micromonosporaceae</taxon>
        <taxon>Actinoplanes</taxon>
    </lineage>
</organism>
<dbReference type="InterPro" id="IPR036390">
    <property type="entry name" value="WH_DNA-bd_sf"/>
</dbReference>
<dbReference type="PRINTS" id="PR00598">
    <property type="entry name" value="HTHMARR"/>
</dbReference>
<protein>
    <submittedName>
        <fullName evidence="2">DNA-binding MarR family transcriptional regulator</fullName>
    </submittedName>
</protein>
<dbReference type="PANTHER" id="PTHR33164:SF107">
    <property type="entry name" value="TRANSCRIPTIONAL REGULATORY PROTEIN"/>
    <property type="match status" value="1"/>
</dbReference>
<name>A0A2T0K1F9_9ACTN</name>
<dbReference type="SMART" id="SM00347">
    <property type="entry name" value="HTH_MARR"/>
    <property type="match status" value="1"/>
</dbReference>
<evidence type="ECO:0000259" key="1">
    <source>
        <dbReference type="PROSITE" id="PS50995"/>
    </source>
</evidence>
<dbReference type="GO" id="GO:0006950">
    <property type="term" value="P:response to stress"/>
    <property type="evidence" value="ECO:0007669"/>
    <property type="project" value="TreeGrafter"/>
</dbReference>
<accession>A0A2T0K1F9</accession>
<dbReference type="PANTHER" id="PTHR33164">
    <property type="entry name" value="TRANSCRIPTIONAL REGULATOR, MARR FAMILY"/>
    <property type="match status" value="1"/>
</dbReference>
<feature type="domain" description="HTH marR-type" evidence="1">
    <location>
        <begin position="1"/>
        <end position="135"/>
    </location>
</feature>
<dbReference type="GO" id="GO:0003677">
    <property type="term" value="F:DNA binding"/>
    <property type="evidence" value="ECO:0007669"/>
    <property type="project" value="UniProtKB-KW"/>
</dbReference>
<evidence type="ECO:0000313" key="2">
    <source>
        <dbReference type="EMBL" id="PRX16432.1"/>
    </source>
</evidence>
<dbReference type="Proteomes" id="UP000239415">
    <property type="component" value="Unassembled WGS sequence"/>
</dbReference>
<dbReference type="Pfam" id="PF12802">
    <property type="entry name" value="MarR_2"/>
    <property type="match status" value="1"/>
</dbReference>
<dbReference type="Gene3D" id="1.10.10.10">
    <property type="entry name" value="Winged helix-like DNA-binding domain superfamily/Winged helix DNA-binding domain"/>
    <property type="match status" value="1"/>
</dbReference>
<evidence type="ECO:0000313" key="3">
    <source>
        <dbReference type="Proteomes" id="UP000239415"/>
    </source>
</evidence>
<dbReference type="SUPFAM" id="SSF46785">
    <property type="entry name" value="Winged helix' DNA-binding domain"/>
    <property type="match status" value="1"/>
</dbReference>
<dbReference type="InterPro" id="IPR039422">
    <property type="entry name" value="MarR/SlyA-like"/>
</dbReference>
<dbReference type="InterPro" id="IPR036388">
    <property type="entry name" value="WH-like_DNA-bd_sf"/>
</dbReference>
<dbReference type="EMBL" id="PVMZ01000019">
    <property type="protein sequence ID" value="PRX16432.1"/>
    <property type="molecule type" value="Genomic_DNA"/>
</dbReference>
<sequence length="150" mass="15573">MTATSGFGNALVCLSVLIQRRYAQICADHDLTVAQAQLLCAVKDEPRGMGELAQTLGLAKPGLSGLVDRTVRRGLVERVACPSDRRACSVAGTPMGKEIGQALHRDVAVRLPDIFEGLTEADRRILEELVSAAIGSPASGPCPAGGPPAG</sequence>
<dbReference type="AlphaFoldDB" id="A0A2T0K1F9"/>
<reference evidence="2 3" key="1">
    <citation type="submission" date="2018-03" db="EMBL/GenBank/DDBJ databases">
        <title>Genomic Encyclopedia of Archaeal and Bacterial Type Strains, Phase II (KMG-II): from individual species to whole genera.</title>
        <authorList>
            <person name="Goeker M."/>
        </authorList>
    </citation>
    <scope>NUCLEOTIDE SEQUENCE [LARGE SCALE GENOMIC DNA]</scope>
    <source>
        <strain evidence="2 3">DSM 43146</strain>
    </source>
</reference>
<dbReference type="GO" id="GO:0003700">
    <property type="term" value="F:DNA-binding transcription factor activity"/>
    <property type="evidence" value="ECO:0007669"/>
    <property type="project" value="InterPro"/>
</dbReference>